<evidence type="ECO:0000256" key="1">
    <source>
        <dbReference type="ARBA" id="ARBA00023254"/>
    </source>
</evidence>
<dbReference type="GO" id="GO:0090173">
    <property type="term" value="P:regulation of synaptonemal complex assembly"/>
    <property type="evidence" value="ECO:0007669"/>
    <property type="project" value="InterPro"/>
</dbReference>
<proteinExistence type="predicted"/>
<keyword evidence="1" id="KW-0469">Meiosis</keyword>
<dbReference type="InterPro" id="IPR013940">
    <property type="entry name" value="Spo22/ZIP4/TEX11"/>
</dbReference>
<dbReference type="Proteomes" id="UP000789342">
    <property type="component" value="Unassembled WGS sequence"/>
</dbReference>
<dbReference type="Gene3D" id="1.25.40.10">
    <property type="entry name" value="Tetratricopeptide repeat domain"/>
    <property type="match status" value="2"/>
</dbReference>
<dbReference type="SUPFAM" id="SSF48452">
    <property type="entry name" value="TPR-like"/>
    <property type="match status" value="2"/>
</dbReference>
<protein>
    <recommendedName>
        <fullName evidence="2">Protein ZIP4 homolog</fullName>
    </recommendedName>
</protein>
<evidence type="ECO:0000313" key="4">
    <source>
        <dbReference type="Proteomes" id="UP000789342"/>
    </source>
</evidence>
<dbReference type="EMBL" id="CAJVPV010009049">
    <property type="protein sequence ID" value="CAG8637727.1"/>
    <property type="molecule type" value="Genomic_DNA"/>
</dbReference>
<name>A0A9N9GXY8_9GLOM</name>
<dbReference type="GO" id="GO:0051321">
    <property type="term" value="P:meiotic cell cycle"/>
    <property type="evidence" value="ECO:0007669"/>
    <property type="project" value="UniProtKB-KW"/>
</dbReference>
<dbReference type="PANTHER" id="PTHR40375:SF2">
    <property type="entry name" value="SPORULATION-SPECIFIC PROTEIN 22"/>
    <property type="match status" value="1"/>
</dbReference>
<dbReference type="Pfam" id="PF08631">
    <property type="entry name" value="SPO22"/>
    <property type="match status" value="1"/>
</dbReference>
<comment type="caution">
    <text evidence="3">The sequence shown here is derived from an EMBL/GenBank/DDBJ whole genome shotgun (WGS) entry which is preliminary data.</text>
</comment>
<reference evidence="3" key="1">
    <citation type="submission" date="2021-06" db="EMBL/GenBank/DDBJ databases">
        <authorList>
            <person name="Kallberg Y."/>
            <person name="Tangrot J."/>
            <person name="Rosling A."/>
        </authorList>
    </citation>
    <scope>NUCLEOTIDE SEQUENCE</scope>
    <source>
        <strain evidence="3">CL551</strain>
    </source>
</reference>
<dbReference type="InterPro" id="IPR039057">
    <property type="entry name" value="Spo22/ZIP4"/>
</dbReference>
<keyword evidence="4" id="KW-1185">Reference proteome</keyword>
<dbReference type="InterPro" id="IPR011990">
    <property type="entry name" value="TPR-like_helical_dom_sf"/>
</dbReference>
<sequence>LVKDVHEKLNKEVLDSKSIRESLKEIQCDVEKFLNLQQTARYYELADEIDELGVGIWNSSITLKASRSSNGTVTDDELVALFRQVGFFMVKAGVETSADIDAKNAAKLLTLANKVGKAWLDCGRSDKADELLRSVSLFEDAVLSWENSAKAKNPKSTALVVYYAYRAEAAWKMENSHVANLMIQHATEKKYLDNVTTKEVDILCRVCFTIGSQASREGKASEAIKWLKKCHELISDYVPQTNSERTKLLTNTLNALATCYLKNSVHDESNMDLAENAVNLCLEENPNDVLASSLKLKIMKKRNNNPIPLEEVYIKLMRTTQVTKENLKILLNAAHVVSEVNVMMALRGMDIFIEEKLSETRNINYIERTIVTKFHILGGIDLGDFELNDAIKSIEVTLGFEQRHGIVIGHKTKLACQTILWQNGDKNYSNQKYDLARKWYLAAYKWMTAGQVDDRNAAILQRKIALCYLEAHLLADAIEAVQHAKKHERNSAANFYILYHIEIERRQIEEAIRYLHDMCKGDGFHGNMLAMAANEAYQKGHKTILVEALKEILSKHRSGEDVAHIDVFVLLRCLIRMTHGSLFGSEPEKTSLKDCICSYFEIAFDLLESNYGDKIAQHGEEDENLSRKSKVPLKELEWFFKTAWNMGLEFCQQAEGGSDLFSIRLFDVVYKFLCEYPEETIEYTNQKKICVFASLCGKLFLARRQKSISRKANLLQAALTSIDQYKKLKKVLGKRKRDDAEENNSSTQNDAILVILFEFEAKVRLGLWDELLKVLDAAEAHDFEIPSKIYERMTELLINEEGCPSTVVFSTLQVLLNSIMKQKYVDIEQFSRWFRMLIITAMVKDKSAAMQYFDQALDILSQGCSKGKYPEEEIQWLMVNAWNCGIDYYSSSDYTKAKKWCECAISFCKFLNNGLLYEEEMRKSYDEIIKNCDIDLIDEA</sequence>
<evidence type="ECO:0000313" key="3">
    <source>
        <dbReference type="EMBL" id="CAG8637727.1"/>
    </source>
</evidence>
<feature type="non-terminal residue" evidence="3">
    <location>
        <position position="940"/>
    </location>
</feature>
<dbReference type="OrthoDB" id="65716at2759"/>
<evidence type="ECO:0000256" key="2">
    <source>
        <dbReference type="ARBA" id="ARBA00031845"/>
    </source>
</evidence>
<dbReference type="PANTHER" id="PTHR40375">
    <property type="entry name" value="SPORULATION-SPECIFIC PROTEIN 22"/>
    <property type="match status" value="1"/>
</dbReference>
<organism evidence="3 4">
    <name type="scientific">Acaulospora morrowiae</name>
    <dbReference type="NCBI Taxonomy" id="94023"/>
    <lineage>
        <taxon>Eukaryota</taxon>
        <taxon>Fungi</taxon>
        <taxon>Fungi incertae sedis</taxon>
        <taxon>Mucoromycota</taxon>
        <taxon>Glomeromycotina</taxon>
        <taxon>Glomeromycetes</taxon>
        <taxon>Diversisporales</taxon>
        <taxon>Acaulosporaceae</taxon>
        <taxon>Acaulospora</taxon>
    </lineage>
</organism>
<gene>
    <name evidence="3" type="ORF">AMORRO_LOCUS9379</name>
</gene>
<accession>A0A9N9GXY8</accession>
<dbReference type="AlphaFoldDB" id="A0A9N9GXY8"/>